<name>A0A9W6Z6J4_9STRA</name>
<evidence type="ECO:0000313" key="3">
    <source>
        <dbReference type="Proteomes" id="UP001165082"/>
    </source>
</evidence>
<comment type="caution">
    <text evidence="2">The sequence shown here is derived from an EMBL/GenBank/DDBJ whole genome shotgun (WGS) entry which is preliminary data.</text>
</comment>
<gene>
    <name evidence="2" type="ORF">TrRE_jg12565</name>
</gene>
<dbReference type="PANTHER" id="PTHR35509:SF4">
    <property type="entry name" value="DUF1995 DOMAIN-CONTAINING PROTEIN"/>
    <property type="match status" value="1"/>
</dbReference>
<dbReference type="Pfam" id="PF09353">
    <property type="entry name" value="DUF1995"/>
    <property type="match status" value="1"/>
</dbReference>
<proteinExistence type="predicted"/>
<dbReference type="AlphaFoldDB" id="A0A9W6Z6J4"/>
<dbReference type="InterPro" id="IPR053021">
    <property type="entry name" value="Chloroplast_ADK"/>
</dbReference>
<reference evidence="2" key="1">
    <citation type="submission" date="2022-07" db="EMBL/GenBank/DDBJ databases">
        <title>Genome analysis of Parmales, a sister group of diatoms, reveals the evolutionary specialization of diatoms from phago-mixotrophs to photoautotrophs.</title>
        <authorList>
            <person name="Ban H."/>
            <person name="Sato S."/>
            <person name="Yoshikawa S."/>
            <person name="Kazumasa Y."/>
            <person name="Nakamura Y."/>
            <person name="Ichinomiya M."/>
            <person name="Saitoh K."/>
            <person name="Sato N."/>
            <person name="Blanc-Mathieu R."/>
            <person name="Endo H."/>
            <person name="Kuwata A."/>
            <person name="Ogata H."/>
        </authorList>
    </citation>
    <scope>NUCLEOTIDE SEQUENCE</scope>
</reference>
<dbReference type="EMBL" id="BRXZ01004272">
    <property type="protein sequence ID" value="GMH46326.1"/>
    <property type="molecule type" value="Genomic_DNA"/>
</dbReference>
<dbReference type="Proteomes" id="UP001165082">
    <property type="component" value="Unassembled WGS sequence"/>
</dbReference>
<dbReference type="OrthoDB" id="8026949at2759"/>
<protein>
    <recommendedName>
        <fullName evidence="1">DUF1995 domain-containing protein</fullName>
    </recommendedName>
</protein>
<dbReference type="InterPro" id="IPR018962">
    <property type="entry name" value="DUF1995"/>
</dbReference>
<keyword evidence="3" id="KW-1185">Reference proteome</keyword>
<evidence type="ECO:0000259" key="1">
    <source>
        <dbReference type="Pfam" id="PF09353"/>
    </source>
</evidence>
<evidence type="ECO:0000313" key="2">
    <source>
        <dbReference type="EMBL" id="GMH46326.1"/>
    </source>
</evidence>
<organism evidence="2 3">
    <name type="scientific">Triparma retinervis</name>
    <dbReference type="NCBI Taxonomy" id="2557542"/>
    <lineage>
        <taxon>Eukaryota</taxon>
        <taxon>Sar</taxon>
        <taxon>Stramenopiles</taxon>
        <taxon>Ochrophyta</taxon>
        <taxon>Bolidophyceae</taxon>
        <taxon>Parmales</taxon>
        <taxon>Triparmaceae</taxon>
        <taxon>Triparma</taxon>
    </lineage>
</organism>
<dbReference type="PANTHER" id="PTHR35509">
    <property type="entry name" value="DOMAIN PROTEIN, PUTATIVE (DUF1995)-RELATED"/>
    <property type="match status" value="1"/>
</dbReference>
<sequence>MTSSVKYDLGRLYEAKSSVYDTVLVPPDETWQGGCMQLYRAAFPVAEDILRGVTRSPLPPRVLEDRSCDSSGVDGVGYAVTACTDPANDASCFVQPTQETIGRIREATEIAKDRLVMLHNPQWRDVDDALDSASKGGGFLGGFASFLGGKGETLRSLDEMGFGLTYCFDGYVCKGGDVWLLKHFDAPWHVFAENDDKTDYIFLGTKDTRPSYQDVDGMLDAKGITVKYARDIGMAPKL</sequence>
<accession>A0A9W6Z6J4</accession>
<feature type="domain" description="DUF1995" evidence="1">
    <location>
        <begin position="34"/>
        <end position="216"/>
    </location>
</feature>